<reference evidence="2" key="2">
    <citation type="journal article" date="2023" name="IMA Fungus">
        <title>Comparative genomic study of the Penicillium genus elucidates a diverse pangenome and 15 lateral gene transfer events.</title>
        <authorList>
            <person name="Petersen C."/>
            <person name="Sorensen T."/>
            <person name="Nielsen M.R."/>
            <person name="Sondergaard T.E."/>
            <person name="Sorensen J.L."/>
            <person name="Fitzpatrick D.A."/>
            <person name="Frisvad J.C."/>
            <person name="Nielsen K.L."/>
        </authorList>
    </citation>
    <scope>NUCLEOTIDE SEQUENCE</scope>
    <source>
        <strain evidence="2">IBT 23319</strain>
    </source>
</reference>
<name>A0A9W9TQ03_PENCI</name>
<dbReference type="Proteomes" id="UP001147733">
    <property type="component" value="Unassembled WGS sequence"/>
</dbReference>
<comment type="caution">
    <text evidence="2">The sequence shown here is derived from an EMBL/GenBank/DDBJ whole genome shotgun (WGS) entry which is preliminary data.</text>
</comment>
<organism evidence="2 3">
    <name type="scientific">Penicillium citrinum</name>
    <dbReference type="NCBI Taxonomy" id="5077"/>
    <lineage>
        <taxon>Eukaryota</taxon>
        <taxon>Fungi</taxon>
        <taxon>Dikarya</taxon>
        <taxon>Ascomycota</taxon>
        <taxon>Pezizomycotina</taxon>
        <taxon>Eurotiomycetes</taxon>
        <taxon>Eurotiomycetidae</taxon>
        <taxon>Eurotiales</taxon>
        <taxon>Aspergillaceae</taxon>
        <taxon>Penicillium</taxon>
    </lineage>
</organism>
<reference evidence="2" key="1">
    <citation type="submission" date="2022-11" db="EMBL/GenBank/DDBJ databases">
        <authorList>
            <person name="Petersen C."/>
        </authorList>
    </citation>
    <scope>NUCLEOTIDE SEQUENCE</scope>
    <source>
        <strain evidence="2">IBT 23319</strain>
    </source>
</reference>
<keyword evidence="3" id="KW-1185">Reference proteome</keyword>
<sequence>MATSWDRGSWQHPYTIRKYEKTADSTGNDFTNGHEEPSGPIFDPSLLQCRSEMLKREASPALLELYN</sequence>
<accession>A0A9W9TQ03</accession>
<feature type="region of interest" description="Disordered" evidence="1">
    <location>
        <begin position="16"/>
        <end position="44"/>
    </location>
</feature>
<dbReference type="GeneID" id="81383891"/>
<dbReference type="AlphaFoldDB" id="A0A9W9TQ03"/>
<protein>
    <submittedName>
        <fullName evidence="2">Uncharacterized protein</fullName>
    </submittedName>
</protein>
<dbReference type="EMBL" id="JAPQKT010000004">
    <property type="protein sequence ID" value="KAJ5234038.1"/>
    <property type="molecule type" value="Genomic_DNA"/>
</dbReference>
<evidence type="ECO:0000313" key="3">
    <source>
        <dbReference type="Proteomes" id="UP001147733"/>
    </source>
</evidence>
<evidence type="ECO:0000256" key="1">
    <source>
        <dbReference type="SAM" id="MobiDB-lite"/>
    </source>
</evidence>
<evidence type="ECO:0000313" key="2">
    <source>
        <dbReference type="EMBL" id="KAJ5234038.1"/>
    </source>
</evidence>
<proteinExistence type="predicted"/>
<gene>
    <name evidence="2" type="ORF">N7469_005804</name>
</gene>
<dbReference type="RefSeq" id="XP_056501538.1">
    <property type="nucleotide sequence ID" value="XM_056644724.1"/>
</dbReference>